<keyword evidence="10" id="KW-1185">Reference proteome</keyword>
<evidence type="ECO:0000256" key="4">
    <source>
        <dbReference type="ARBA" id="ARBA00022823"/>
    </source>
</evidence>
<evidence type="ECO:0000313" key="10">
    <source>
        <dbReference type="Proteomes" id="UP001320766"/>
    </source>
</evidence>
<feature type="domain" description="2-oxoacid dehydrogenase acyltransferase catalytic" evidence="7">
    <location>
        <begin position="142"/>
        <end position="350"/>
    </location>
</feature>
<comment type="caution">
    <text evidence="9">The sequence shown here is derived from an EMBL/GenBank/DDBJ whole genome shotgun (WGS) entry which is preliminary data.</text>
</comment>
<dbReference type="InterPro" id="IPR001078">
    <property type="entry name" value="2-oxoacid_DH_actylTfrase"/>
</dbReference>
<organism evidence="9 10">
    <name type="scientific">Nonomuraea roseoviolacea subsp. carminata</name>
    <dbReference type="NCBI Taxonomy" id="160689"/>
    <lineage>
        <taxon>Bacteria</taxon>
        <taxon>Bacillati</taxon>
        <taxon>Actinomycetota</taxon>
        <taxon>Actinomycetes</taxon>
        <taxon>Streptosporangiales</taxon>
        <taxon>Streptosporangiaceae</taxon>
        <taxon>Nonomuraea</taxon>
    </lineage>
</organism>
<dbReference type="PANTHER" id="PTHR43178">
    <property type="entry name" value="DIHYDROLIPOAMIDE ACETYLTRANSFERASE COMPONENT OF PYRUVATE DEHYDROGENASE COMPLEX"/>
    <property type="match status" value="1"/>
</dbReference>
<comment type="cofactor">
    <cofactor evidence="1 6">
        <name>(R)-lipoate</name>
        <dbReference type="ChEBI" id="CHEBI:83088"/>
    </cofactor>
</comment>
<name>A0ABT1JWB6_9ACTN</name>
<dbReference type="CDD" id="cd06849">
    <property type="entry name" value="lipoyl_domain"/>
    <property type="match status" value="1"/>
</dbReference>
<keyword evidence="4 6" id="KW-0450">Lipoyl</keyword>
<keyword evidence="3 6" id="KW-0808">Transferase</keyword>
<dbReference type="SUPFAM" id="SSF52777">
    <property type="entry name" value="CoA-dependent acyltransferases"/>
    <property type="match status" value="1"/>
</dbReference>
<dbReference type="EC" id="2.3.1.-" evidence="6"/>
<dbReference type="PANTHER" id="PTHR43178:SF5">
    <property type="entry name" value="LIPOAMIDE ACYLTRANSFERASE COMPONENT OF BRANCHED-CHAIN ALPHA-KETO ACID DEHYDROGENASE COMPLEX, MITOCHONDRIAL"/>
    <property type="match status" value="1"/>
</dbReference>
<dbReference type="InterPro" id="IPR050743">
    <property type="entry name" value="2-oxoacid_DH_E2_comp"/>
</dbReference>
<dbReference type="SUPFAM" id="SSF51230">
    <property type="entry name" value="Single hybrid motif"/>
    <property type="match status" value="1"/>
</dbReference>
<feature type="domain" description="Lipoyl-binding" evidence="8">
    <location>
        <begin position="3"/>
        <end position="73"/>
    </location>
</feature>
<dbReference type="Proteomes" id="UP001320766">
    <property type="component" value="Unassembled WGS sequence"/>
</dbReference>
<proteinExistence type="inferred from homology"/>
<dbReference type="Pfam" id="PF00364">
    <property type="entry name" value="Biotin_lipoyl"/>
    <property type="match status" value="1"/>
</dbReference>
<dbReference type="InterPro" id="IPR000089">
    <property type="entry name" value="Biotin_lipoyl"/>
</dbReference>
<accession>A0ABT1JWB6</accession>
<dbReference type="Gene3D" id="2.40.50.100">
    <property type="match status" value="1"/>
</dbReference>
<dbReference type="EMBL" id="JAMZEC010000001">
    <property type="protein sequence ID" value="MCP2345531.1"/>
    <property type="molecule type" value="Genomic_DNA"/>
</dbReference>
<evidence type="ECO:0000256" key="3">
    <source>
        <dbReference type="ARBA" id="ARBA00022679"/>
    </source>
</evidence>
<dbReference type="InterPro" id="IPR011053">
    <property type="entry name" value="Single_hybrid_motif"/>
</dbReference>
<dbReference type="GO" id="GO:0004149">
    <property type="term" value="F:dihydrolipoyllysine-residue succinyltransferase activity"/>
    <property type="evidence" value="ECO:0007669"/>
    <property type="project" value="UniProtKB-EC"/>
</dbReference>
<dbReference type="Pfam" id="PF00198">
    <property type="entry name" value="2-oxoacid_dh"/>
    <property type="match status" value="1"/>
</dbReference>
<reference evidence="9 10" key="1">
    <citation type="submission" date="2022-06" db="EMBL/GenBank/DDBJ databases">
        <title>Sequencing the genomes of 1000 actinobacteria strains.</title>
        <authorList>
            <person name="Klenk H.-P."/>
        </authorList>
    </citation>
    <scope>NUCLEOTIDE SEQUENCE [LARGE SCALE GENOMIC DNA]</scope>
    <source>
        <strain evidence="9 10">DSM 44170</strain>
    </source>
</reference>
<sequence>MGELRVPKLNNNDSEYTLLEWLAADGAPVRRDEPVATLETSKAVEELTAEEDGTLTHLLAQGAVCRPGDLLARVTSGDAEPAAPSPAPAREEKTAGPIITAPAQELIDSLGLDPALVHTLDVKVVRRADVERLAASGSSASQAALSVHQRAVVRTVTLSHRTIPAAYTAIKVDVGAALTLTRDLTRRLRKLVGLPDLLIAAVASLHDKHPMFFAELVDESTATIPDTPAVGVTIDLGTGLYVPVIPGRPSLSEIAETMTAFRKHAQHGTFREADLRGANIAVTLHHDPDIVLAIPIIAPGHACALALASPQPEGDRTVATIGLAYDHRLNNGRDAILFLQALKESLESPEAGEFVARRDAGSSEGGLRRH</sequence>
<dbReference type="RefSeq" id="WP_253767165.1">
    <property type="nucleotide sequence ID" value="NZ_BAAAVE010000019.1"/>
</dbReference>
<dbReference type="Gene3D" id="3.30.559.10">
    <property type="entry name" value="Chloramphenicol acetyltransferase-like domain"/>
    <property type="match status" value="1"/>
</dbReference>
<dbReference type="InterPro" id="IPR003016">
    <property type="entry name" value="2-oxoA_DH_lipoyl-BS"/>
</dbReference>
<gene>
    <name evidence="9" type="ORF">HD595_001653</name>
</gene>
<keyword evidence="5 6" id="KW-0012">Acyltransferase</keyword>
<evidence type="ECO:0000256" key="1">
    <source>
        <dbReference type="ARBA" id="ARBA00001938"/>
    </source>
</evidence>
<evidence type="ECO:0000259" key="8">
    <source>
        <dbReference type="Pfam" id="PF00364"/>
    </source>
</evidence>
<evidence type="ECO:0000259" key="7">
    <source>
        <dbReference type="Pfam" id="PF00198"/>
    </source>
</evidence>
<dbReference type="PROSITE" id="PS00189">
    <property type="entry name" value="LIPOYL"/>
    <property type="match status" value="1"/>
</dbReference>
<comment type="similarity">
    <text evidence="2 6">Belongs to the 2-oxoacid dehydrogenase family.</text>
</comment>
<evidence type="ECO:0000256" key="5">
    <source>
        <dbReference type="ARBA" id="ARBA00023315"/>
    </source>
</evidence>
<dbReference type="InterPro" id="IPR023213">
    <property type="entry name" value="CAT-like_dom_sf"/>
</dbReference>
<evidence type="ECO:0000256" key="2">
    <source>
        <dbReference type="ARBA" id="ARBA00007317"/>
    </source>
</evidence>
<evidence type="ECO:0000313" key="9">
    <source>
        <dbReference type="EMBL" id="MCP2345531.1"/>
    </source>
</evidence>
<evidence type="ECO:0000256" key="6">
    <source>
        <dbReference type="RuleBase" id="RU003423"/>
    </source>
</evidence>
<protein>
    <recommendedName>
        <fullName evidence="6">Dihydrolipoamide acetyltransferase component of pyruvate dehydrogenase complex</fullName>
        <ecNumber evidence="6">2.3.1.-</ecNumber>
    </recommendedName>
</protein>